<evidence type="ECO:0000313" key="3">
    <source>
        <dbReference type="EMBL" id="ALO68656.1"/>
    </source>
</evidence>
<feature type="compositionally biased region" description="Low complexity" evidence="1">
    <location>
        <begin position="163"/>
        <end position="176"/>
    </location>
</feature>
<dbReference type="Proteomes" id="UP000059574">
    <property type="component" value="Chromosome"/>
</dbReference>
<evidence type="ECO:0000259" key="2">
    <source>
        <dbReference type="Pfam" id="PF22058"/>
    </source>
</evidence>
<accession>A0A0S2M554</accession>
<feature type="compositionally biased region" description="Basic residues" evidence="1">
    <location>
        <begin position="151"/>
        <end position="162"/>
    </location>
</feature>
<dbReference type="GO" id="GO:0005975">
    <property type="term" value="P:carbohydrate metabolic process"/>
    <property type="evidence" value="ECO:0007669"/>
    <property type="project" value="UniProtKB-ARBA"/>
</dbReference>
<evidence type="ECO:0000313" key="4">
    <source>
        <dbReference type="Proteomes" id="UP000059574"/>
    </source>
</evidence>
<organism evidence="3 4">
    <name type="scientific">Arthrobacter alpinus</name>
    <dbReference type="NCBI Taxonomy" id="656366"/>
    <lineage>
        <taxon>Bacteria</taxon>
        <taxon>Bacillati</taxon>
        <taxon>Actinomycetota</taxon>
        <taxon>Actinomycetes</taxon>
        <taxon>Micrococcales</taxon>
        <taxon>Micrococcaceae</taxon>
        <taxon>Arthrobacter</taxon>
    </lineage>
</organism>
<dbReference type="CDD" id="cd12962">
    <property type="entry name" value="X25_BaPul_like"/>
    <property type="match status" value="1"/>
</dbReference>
<evidence type="ECO:0000256" key="1">
    <source>
        <dbReference type="SAM" id="MobiDB-lite"/>
    </source>
</evidence>
<gene>
    <name evidence="3" type="ORF">AS189_17350</name>
</gene>
<reference evidence="4" key="1">
    <citation type="submission" date="2015-11" db="EMBL/GenBank/DDBJ databases">
        <authorList>
            <person name="Kumar R."/>
            <person name="Singh D."/>
            <person name="Swarnkar M.K."/>
            <person name="Singh A.K."/>
            <person name="Kumar S."/>
        </authorList>
    </citation>
    <scope>NUCLEOTIDE SEQUENCE [LARGE SCALE GENOMIC DNA]</scope>
    <source>
        <strain evidence="4">ERGS4:06</strain>
    </source>
</reference>
<dbReference type="Pfam" id="PF22058">
    <property type="entry name" value="X25_BaPul_like"/>
    <property type="match status" value="1"/>
</dbReference>
<dbReference type="AlphaFoldDB" id="A0A0S2M554"/>
<feature type="region of interest" description="Disordered" evidence="1">
    <location>
        <begin position="132"/>
        <end position="180"/>
    </location>
</feature>
<name>A0A0S2M554_9MICC</name>
<proteinExistence type="predicted"/>
<reference evidence="3 4" key="2">
    <citation type="journal article" date="2016" name="J. Biotechnol.">
        <title>Complete genome sequence of Arthrobacter alpinus ERGS4:06, a yellow pigmented bacterium tolerant to cold and radiations isolated from Sikkim Himalaya.</title>
        <authorList>
            <person name="Kumar R."/>
            <person name="Singh D."/>
            <person name="Swarnkar M.K."/>
            <person name="Singh A.K."/>
            <person name="Kumar S."/>
        </authorList>
    </citation>
    <scope>NUCLEOTIDE SEQUENCE [LARGE SCALE GENOMIC DNA]</scope>
    <source>
        <strain evidence="3 4">ERGS4:06</strain>
    </source>
</reference>
<dbReference type="Gene3D" id="2.60.40.10">
    <property type="entry name" value="Immunoglobulins"/>
    <property type="match status" value="1"/>
</dbReference>
<dbReference type="InterPro" id="IPR054409">
    <property type="entry name" value="X25_BaPul-like"/>
</dbReference>
<protein>
    <recommendedName>
        <fullName evidence="2">Amylopullulanase X25 domain-containing protein</fullName>
    </recommendedName>
</protein>
<feature type="domain" description="Amylopullulanase X25" evidence="2">
    <location>
        <begin position="190"/>
        <end position="278"/>
    </location>
</feature>
<dbReference type="EMBL" id="CP013200">
    <property type="protein sequence ID" value="ALO68656.1"/>
    <property type="molecule type" value="Genomic_DNA"/>
</dbReference>
<sequence>MSRNFSPCHSGHVPRFHRRSAVSIRENTNRRLKVVLDIMAAGSGLDEKPNGGEVLAEAATRIPFTKEESELLSGGIPRGHKNLTKATADLVKAGWMTKGRGGWEITDNGLRATVAFDTADKLAEALGNGTLIPAGTPLPEQTTEKPAAKKPAAKKTPAKKPATKATTAKASAASETDASGVVQAEQPAAVALAGTFGEALGAANWDPSHSNVQMQLDSTAGVWQLSAELPAGQYSYKAVLNGNWDENYGAFGLLDGANHEFAHAGGPVTFHYNHATKDVLRGE</sequence>
<dbReference type="InterPro" id="IPR013783">
    <property type="entry name" value="Ig-like_fold"/>
</dbReference>